<evidence type="ECO:0000256" key="3">
    <source>
        <dbReference type="ARBA" id="ARBA00022801"/>
    </source>
</evidence>
<organism evidence="6 7">
    <name type="scientific">Patella caerulea</name>
    <name type="common">Rayed Mediterranean limpet</name>
    <dbReference type="NCBI Taxonomy" id="87958"/>
    <lineage>
        <taxon>Eukaryota</taxon>
        <taxon>Metazoa</taxon>
        <taxon>Spiralia</taxon>
        <taxon>Lophotrochozoa</taxon>
        <taxon>Mollusca</taxon>
        <taxon>Gastropoda</taxon>
        <taxon>Patellogastropoda</taxon>
        <taxon>Patelloidea</taxon>
        <taxon>Patellidae</taxon>
        <taxon>Patella</taxon>
    </lineage>
</organism>
<reference evidence="6 7" key="1">
    <citation type="submission" date="2024-01" db="EMBL/GenBank/DDBJ databases">
        <title>The genome of the rayed Mediterranean limpet Patella caerulea (Linnaeus, 1758).</title>
        <authorList>
            <person name="Anh-Thu Weber A."/>
            <person name="Halstead-Nussloch G."/>
        </authorList>
    </citation>
    <scope>NUCLEOTIDE SEQUENCE [LARGE SCALE GENOMIC DNA]</scope>
    <source>
        <strain evidence="6">AATW-2023a</strain>
        <tissue evidence="6">Whole specimen</tissue>
    </source>
</reference>
<name>A0AAN8K7A0_PATCE</name>
<dbReference type="InterPro" id="IPR002018">
    <property type="entry name" value="CarbesteraseB"/>
</dbReference>
<keyword evidence="4" id="KW-0732">Signal</keyword>
<feature type="chain" id="PRO_5042671816" description="Carboxylic ester hydrolase" evidence="4">
    <location>
        <begin position="20"/>
        <end position="577"/>
    </location>
</feature>
<dbReference type="InterPro" id="IPR019826">
    <property type="entry name" value="Carboxylesterase_B_AS"/>
</dbReference>
<keyword evidence="3 4" id="KW-0378">Hydrolase</keyword>
<keyword evidence="7" id="KW-1185">Reference proteome</keyword>
<dbReference type="Proteomes" id="UP001347796">
    <property type="component" value="Unassembled WGS sequence"/>
</dbReference>
<sequence>MNHIIIILLLFVSPSLIHSVIVTTPSGKIEGRIVQHNGTDVLQFLGVPYAKPPIGDLMLEKTQPVEPWPNTLNATTYGAACHQRIANWDKGAAKRKMSLDCLLLNIFVPKAITANSSRAIMLFIHGGSYMHGTGNSFDGSLLAITGDVIIVSINYRLDVFGFMSTGDDVIPGNYGLWDQRQAVLWVKANIAAFGGDKSKITLFGESAGSYSIGMHMISPHNTGLFQRVISESGIAVSPIGLTYDHVSYAKSVSNSLNCSNTTGGWNPSYFKNCFKNRTITDILQASLNAANFGYLAYRRVIGPVVDGDFLVESPLQSLHRDDVPFKNVDLMVGTNSAEGGLILGPLGAYEKEYNFHLANGIPRNIFRDHIATAIVRDYYFGWEWALDKIMDVYSKDGISDMDQAREAVDMYGDFILQTPSVQTLQYHSNMNTSKNTFQYYFTHCPEHQMTYAWFQGANHGDELTFVFGPTLSYKNVSLSEIQFSEIVRRYWTNFAKYGNPNGESENIWWSFNTTTGHYMDLNIQPTSGQHLLRDRVNLWMNELPYIDIAEPFSSSPSTTCNIMLNIVIVGATFLSRA</sequence>
<dbReference type="PANTHER" id="PTHR43903">
    <property type="entry name" value="NEUROLIGIN"/>
    <property type="match status" value="1"/>
</dbReference>
<dbReference type="InterPro" id="IPR002168">
    <property type="entry name" value="Lipase_GDXG_HIS_AS"/>
</dbReference>
<comment type="similarity">
    <text evidence="1 4">Belongs to the type-B carboxylesterase/lipase family.</text>
</comment>
<comment type="caution">
    <text evidence="6">The sequence shown here is derived from an EMBL/GenBank/DDBJ whole genome shotgun (WGS) entry which is preliminary data.</text>
</comment>
<proteinExistence type="inferred from homology"/>
<dbReference type="EC" id="3.1.1.-" evidence="4"/>
<gene>
    <name evidence="6" type="ORF">SNE40_001785</name>
</gene>
<dbReference type="Gene3D" id="3.40.50.1820">
    <property type="entry name" value="alpha/beta hydrolase"/>
    <property type="match status" value="1"/>
</dbReference>
<evidence type="ECO:0000256" key="1">
    <source>
        <dbReference type="ARBA" id="ARBA00005964"/>
    </source>
</evidence>
<dbReference type="EMBL" id="JAZGQO010000002">
    <property type="protein sequence ID" value="KAK6189793.1"/>
    <property type="molecule type" value="Genomic_DNA"/>
</dbReference>
<dbReference type="SUPFAM" id="SSF53474">
    <property type="entry name" value="alpha/beta-Hydrolases"/>
    <property type="match status" value="1"/>
</dbReference>
<feature type="signal peptide" evidence="4">
    <location>
        <begin position="1"/>
        <end position="19"/>
    </location>
</feature>
<protein>
    <recommendedName>
        <fullName evidence="4">Carboxylic ester hydrolase</fullName>
        <ecNumber evidence="4">3.1.1.-</ecNumber>
    </recommendedName>
</protein>
<accession>A0AAN8K7A0</accession>
<comment type="similarity">
    <text evidence="2">Belongs to the 'GDXG' lipolytic enzyme family.</text>
</comment>
<dbReference type="InterPro" id="IPR029058">
    <property type="entry name" value="AB_hydrolase_fold"/>
</dbReference>
<evidence type="ECO:0000259" key="5">
    <source>
        <dbReference type="Pfam" id="PF00135"/>
    </source>
</evidence>
<dbReference type="Pfam" id="PF00135">
    <property type="entry name" value="COesterase"/>
    <property type="match status" value="1"/>
</dbReference>
<dbReference type="PROSITE" id="PS01173">
    <property type="entry name" value="LIPASE_GDXG_HIS"/>
    <property type="match status" value="1"/>
</dbReference>
<dbReference type="InterPro" id="IPR051093">
    <property type="entry name" value="Neuroligin/BSAL"/>
</dbReference>
<dbReference type="GO" id="GO:0016787">
    <property type="term" value="F:hydrolase activity"/>
    <property type="evidence" value="ECO:0007669"/>
    <property type="project" value="UniProtKB-KW"/>
</dbReference>
<dbReference type="AlphaFoldDB" id="A0AAN8K7A0"/>
<evidence type="ECO:0000256" key="2">
    <source>
        <dbReference type="ARBA" id="ARBA00010515"/>
    </source>
</evidence>
<evidence type="ECO:0000313" key="6">
    <source>
        <dbReference type="EMBL" id="KAK6189793.1"/>
    </source>
</evidence>
<feature type="domain" description="Carboxylesterase type B" evidence="5">
    <location>
        <begin position="20"/>
        <end position="539"/>
    </location>
</feature>
<evidence type="ECO:0000313" key="7">
    <source>
        <dbReference type="Proteomes" id="UP001347796"/>
    </source>
</evidence>
<evidence type="ECO:0000256" key="4">
    <source>
        <dbReference type="RuleBase" id="RU361235"/>
    </source>
</evidence>
<dbReference type="PROSITE" id="PS00122">
    <property type="entry name" value="CARBOXYLESTERASE_B_1"/>
    <property type="match status" value="1"/>
</dbReference>